<feature type="transmembrane region" description="Helical" evidence="1">
    <location>
        <begin position="7"/>
        <end position="29"/>
    </location>
</feature>
<organism evidence="2 3">
    <name type="scientific">Pseudorhizobium endolithicum</name>
    <dbReference type="NCBI Taxonomy" id="1191678"/>
    <lineage>
        <taxon>Bacteria</taxon>
        <taxon>Pseudomonadati</taxon>
        <taxon>Pseudomonadota</taxon>
        <taxon>Alphaproteobacteria</taxon>
        <taxon>Hyphomicrobiales</taxon>
        <taxon>Rhizobiaceae</taxon>
        <taxon>Rhizobium/Agrobacterium group</taxon>
        <taxon>Pseudorhizobium</taxon>
    </lineage>
</organism>
<keyword evidence="1" id="KW-1133">Transmembrane helix</keyword>
<keyword evidence="1" id="KW-0812">Transmembrane</keyword>
<evidence type="ECO:0008006" key="4">
    <source>
        <dbReference type="Google" id="ProtNLM"/>
    </source>
</evidence>
<protein>
    <recommendedName>
        <fullName evidence="4">DUF2798 domain-containing protein</fullName>
    </recommendedName>
</protein>
<evidence type="ECO:0000313" key="3">
    <source>
        <dbReference type="Proteomes" id="UP000606921"/>
    </source>
</evidence>
<keyword evidence="3" id="KW-1185">Reference proteome</keyword>
<name>A0ABM8PFQ4_9HYPH</name>
<reference evidence="2 3" key="1">
    <citation type="submission" date="2020-11" db="EMBL/GenBank/DDBJ databases">
        <authorList>
            <person name="Lassalle F."/>
        </authorList>
    </citation>
    <scope>NUCLEOTIDE SEQUENCE [LARGE SCALE GENOMIC DNA]</scope>
    <source>
        <strain evidence="2 3">JC140</strain>
    </source>
</reference>
<accession>A0ABM8PFQ4</accession>
<dbReference type="RefSeq" id="WP_142591694.1">
    <property type="nucleotide sequence ID" value="NZ_CABFWF030000006.1"/>
</dbReference>
<proteinExistence type="predicted"/>
<dbReference type="InterPro" id="IPR021529">
    <property type="entry name" value="DUF2798"/>
</dbReference>
<dbReference type="Pfam" id="PF11391">
    <property type="entry name" value="DUF2798"/>
    <property type="match status" value="1"/>
</dbReference>
<comment type="caution">
    <text evidence="2">The sequence shown here is derived from an EMBL/GenBank/DDBJ whole genome shotgun (WGS) entry which is preliminary data.</text>
</comment>
<gene>
    <name evidence="2" type="ORF">REJC140_02501</name>
</gene>
<keyword evidence="1" id="KW-0472">Membrane</keyword>
<sequence>MADKKTILIAQFLISMTMAFLMTGIFSLLELGLTPKWLQVWMKNFITAWPIAFVLSIIVSKLAFNVAFRIRGLGRRAA</sequence>
<evidence type="ECO:0000256" key="1">
    <source>
        <dbReference type="SAM" id="Phobius"/>
    </source>
</evidence>
<dbReference type="Proteomes" id="UP000606921">
    <property type="component" value="Unassembled WGS sequence"/>
</dbReference>
<dbReference type="EMBL" id="CABFWF030000006">
    <property type="protein sequence ID" value="CAD7027435.1"/>
    <property type="molecule type" value="Genomic_DNA"/>
</dbReference>
<evidence type="ECO:0000313" key="2">
    <source>
        <dbReference type="EMBL" id="CAD7027435.1"/>
    </source>
</evidence>
<feature type="transmembrane region" description="Helical" evidence="1">
    <location>
        <begin position="49"/>
        <end position="68"/>
    </location>
</feature>